<dbReference type="EMBL" id="JAPZDC010000003">
    <property type="protein sequence ID" value="MDN5063757.1"/>
    <property type="molecule type" value="Genomic_DNA"/>
</dbReference>
<dbReference type="RefSeq" id="WP_237972121.1">
    <property type="nucleotide sequence ID" value="NZ_JAKKPQ010000009.1"/>
</dbReference>
<evidence type="ECO:0000313" key="3">
    <source>
        <dbReference type="Proteomes" id="UP001170288"/>
    </source>
</evidence>
<dbReference type="EMBL" id="JAPZCX010000007">
    <property type="protein sequence ID" value="MDN5070454.1"/>
    <property type="molecule type" value="Genomic_DNA"/>
</dbReference>
<evidence type="ECO:0000313" key="1">
    <source>
        <dbReference type="EMBL" id="MDN5063757.1"/>
    </source>
</evidence>
<proteinExistence type="predicted"/>
<name>A0AAW7PYB9_9BACT</name>
<dbReference type="Proteomes" id="UP001170288">
    <property type="component" value="Unassembled WGS sequence"/>
</dbReference>
<dbReference type="Proteomes" id="UP001171529">
    <property type="component" value="Unassembled WGS sequence"/>
</dbReference>
<evidence type="ECO:0000313" key="2">
    <source>
        <dbReference type="EMBL" id="MDN5070454.1"/>
    </source>
</evidence>
<organism evidence="2 3">
    <name type="scientific">Aliarcobacter butzleri</name>
    <dbReference type="NCBI Taxonomy" id="28197"/>
    <lineage>
        <taxon>Bacteria</taxon>
        <taxon>Pseudomonadati</taxon>
        <taxon>Campylobacterota</taxon>
        <taxon>Epsilonproteobacteria</taxon>
        <taxon>Campylobacterales</taxon>
        <taxon>Arcobacteraceae</taxon>
        <taxon>Aliarcobacter</taxon>
    </lineage>
</organism>
<reference evidence="2" key="2">
    <citation type="journal article" date="2023" name="Microorganisms">
        <title>Genomic Characterization of Arcobacter butzleri Strains Isolated from Various Sources in Lithuania.</title>
        <authorList>
            <person name="Uljanovas D."/>
            <person name="Golz G."/>
            <person name="Fleischmann S."/>
            <person name="Kudirkiene E."/>
            <person name="Kasetiene N."/>
            <person name="Grineviciene A."/>
            <person name="Tamuleviciene E."/>
            <person name="Aksomaitiene J."/>
            <person name="Alter T."/>
            <person name="Malakauskas M."/>
        </authorList>
    </citation>
    <scope>NUCLEOTIDE SEQUENCE</scope>
    <source>
        <strain evidence="1">RCM39</strain>
        <strain evidence="2">RCM69</strain>
    </source>
</reference>
<comment type="caution">
    <text evidence="2">The sequence shown here is derived from an EMBL/GenBank/DDBJ whole genome shotgun (WGS) entry which is preliminary data.</text>
</comment>
<protein>
    <submittedName>
        <fullName evidence="2">Uncharacterized protein</fullName>
    </submittedName>
</protein>
<dbReference type="AlphaFoldDB" id="A0AAW7PYB9"/>
<accession>A0AAW7PYB9</accession>
<gene>
    <name evidence="2" type="ORF">O8C76_05350</name>
    <name evidence="1" type="ORF">O8C91_06040</name>
</gene>
<reference evidence="2" key="1">
    <citation type="submission" date="2022-12" db="EMBL/GenBank/DDBJ databases">
        <authorList>
            <person name="Uljanovas D."/>
        </authorList>
    </citation>
    <scope>NUCLEOTIDE SEQUENCE</scope>
    <source>
        <strain evidence="1">RCM39</strain>
        <strain evidence="2">RCM69</strain>
    </source>
</reference>
<sequence length="76" mass="8637">MPNDENNGNKIIFESEGNLDDERLEEIISTLKFLNISAYLGFTYSDVIDNEAFTSGYDLAFRNAINNLEDLIAKEK</sequence>